<dbReference type="PROSITE" id="PS00374">
    <property type="entry name" value="MGMT"/>
    <property type="match status" value="1"/>
</dbReference>
<evidence type="ECO:0000256" key="2">
    <source>
        <dbReference type="ARBA" id="ARBA00008711"/>
    </source>
</evidence>
<dbReference type="PANTHER" id="PTHR10815:SF13">
    <property type="entry name" value="METHYLATED-DNA--PROTEIN-CYSTEINE METHYLTRANSFERASE"/>
    <property type="match status" value="1"/>
</dbReference>
<dbReference type="GO" id="GO:0005737">
    <property type="term" value="C:cytoplasm"/>
    <property type="evidence" value="ECO:0007669"/>
    <property type="project" value="UniProtKB-SubCell"/>
</dbReference>
<dbReference type="SUPFAM" id="SSF46767">
    <property type="entry name" value="Methylated DNA-protein cysteine methyltransferase, C-terminal domain"/>
    <property type="match status" value="1"/>
</dbReference>
<dbReference type="Gene3D" id="1.10.10.10">
    <property type="entry name" value="Winged helix-like DNA-binding domain superfamily/Winged helix DNA-binding domain"/>
    <property type="match status" value="1"/>
</dbReference>
<dbReference type="Pfam" id="PF02870">
    <property type="entry name" value="Methyltransf_1N"/>
    <property type="match status" value="1"/>
</dbReference>
<evidence type="ECO:0000256" key="4">
    <source>
        <dbReference type="ARBA" id="ARBA00022603"/>
    </source>
</evidence>
<feature type="domain" description="Methylated-DNA-[protein]-cysteine S-methyltransferase DNA binding" evidence="10">
    <location>
        <begin position="71"/>
        <end position="150"/>
    </location>
</feature>
<dbReference type="InterPro" id="IPR023546">
    <property type="entry name" value="MGMT"/>
</dbReference>
<protein>
    <recommendedName>
        <fullName evidence="9">Methylated-DNA--protein-cysteine methyltransferase</fullName>
        <ecNumber evidence="9">2.1.1.63</ecNumber>
    </recommendedName>
    <alternativeName>
        <fullName evidence="9">6-O-methylguanine-DNA methyltransferase</fullName>
        <shortName evidence="9">MGMT</shortName>
    </alternativeName>
    <alternativeName>
        <fullName evidence="9">O-6-methylguanine-DNA-alkyltransferase</fullName>
    </alternativeName>
</protein>
<comment type="catalytic activity">
    <reaction evidence="8 9">
        <text>a 6-O-methyl-2'-deoxyguanosine in DNA + L-cysteinyl-[protein] = S-methyl-L-cysteinyl-[protein] + a 2'-deoxyguanosine in DNA</text>
        <dbReference type="Rhea" id="RHEA:24000"/>
        <dbReference type="Rhea" id="RHEA-COMP:10131"/>
        <dbReference type="Rhea" id="RHEA-COMP:10132"/>
        <dbReference type="Rhea" id="RHEA-COMP:11367"/>
        <dbReference type="Rhea" id="RHEA-COMP:11368"/>
        <dbReference type="ChEBI" id="CHEBI:29950"/>
        <dbReference type="ChEBI" id="CHEBI:82612"/>
        <dbReference type="ChEBI" id="CHEBI:85445"/>
        <dbReference type="ChEBI" id="CHEBI:85448"/>
        <dbReference type="EC" id="2.1.1.63"/>
    </reaction>
</comment>
<dbReference type="EC" id="2.1.1.63" evidence="9"/>
<reference evidence="12" key="1">
    <citation type="submission" date="2022-10" db="EMBL/GenBank/DDBJ databases">
        <title>Gaoshiqiia sediminis gen. nov., sp. nov., isolated from coastal sediment.</title>
        <authorList>
            <person name="Yu W.X."/>
            <person name="Mu D.S."/>
            <person name="Du J.Z."/>
            <person name="Liang Y.Q."/>
        </authorList>
    </citation>
    <scope>NUCLEOTIDE SEQUENCE</scope>
    <source>
        <strain evidence="12">A06</strain>
    </source>
</reference>
<dbReference type="SUPFAM" id="SSF53155">
    <property type="entry name" value="Methylated DNA-protein cysteine methyltransferase domain"/>
    <property type="match status" value="1"/>
</dbReference>
<dbReference type="Proteomes" id="UP001163821">
    <property type="component" value="Unassembled WGS sequence"/>
</dbReference>
<evidence type="ECO:0000256" key="3">
    <source>
        <dbReference type="ARBA" id="ARBA00022490"/>
    </source>
</evidence>
<evidence type="ECO:0000259" key="11">
    <source>
        <dbReference type="Pfam" id="PF02870"/>
    </source>
</evidence>
<dbReference type="InterPro" id="IPR036388">
    <property type="entry name" value="WH-like_DNA-bd_sf"/>
</dbReference>
<accession>A0AA42CAH0</accession>
<name>A0AA42CAH0_9BACT</name>
<keyword evidence="5 9" id="KW-0808">Transferase</keyword>
<dbReference type="Gene3D" id="3.30.160.70">
    <property type="entry name" value="Methylated DNA-protein cysteine methyltransferase domain"/>
    <property type="match status" value="1"/>
</dbReference>
<dbReference type="InterPro" id="IPR008332">
    <property type="entry name" value="MethylG_MeTrfase_N"/>
</dbReference>
<sequence length="160" mass="18016">MTEKFTYFSPIGLLLIETKEDLICSATFCEKETETVGFNPELKEQIIEQLEAYFAGTLYEFNLPLCAHGTEFQQKVWTQLRKIPYGTRISYGDLALQLGNKKLVRAVGGANSKNPLAILVPCHRVIGSNHKLVGYAGGLWRKKWLLQHEASNLPAKISLF</sequence>
<evidence type="ECO:0000313" key="13">
    <source>
        <dbReference type="Proteomes" id="UP001163821"/>
    </source>
</evidence>
<evidence type="ECO:0000256" key="1">
    <source>
        <dbReference type="ARBA" id="ARBA00001286"/>
    </source>
</evidence>
<keyword evidence="7 9" id="KW-0234">DNA repair</keyword>
<proteinExistence type="inferred from homology"/>
<comment type="function">
    <text evidence="9">Involved in the cellular defense against the biological effects of O6-methylguanine (O6-MeG) and O4-methylthymine (O4-MeT) in DNA. Repairs the methylated nucleobase in DNA by stoichiometrically transferring the methyl group to a cysteine residue in the enzyme. This is a suicide reaction: the enzyme is irreversibly inactivated.</text>
</comment>
<dbReference type="RefSeq" id="WP_282592346.1">
    <property type="nucleotide sequence ID" value="NZ_JAPAAF010000021.1"/>
</dbReference>
<dbReference type="GO" id="GO:0006307">
    <property type="term" value="P:DNA alkylation repair"/>
    <property type="evidence" value="ECO:0007669"/>
    <property type="project" value="UniProtKB-UniRule"/>
</dbReference>
<feature type="domain" description="Methylguanine DNA methyltransferase ribonuclease-like" evidence="11">
    <location>
        <begin position="6"/>
        <end position="65"/>
    </location>
</feature>
<dbReference type="GO" id="GO:0003908">
    <property type="term" value="F:methylated-DNA-[protein]-cysteine S-methyltransferase activity"/>
    <property type="evidence" value="ECO:0007669"/>
    <property type="project" value="UniProtKB-UniRule"/>
</dbReference>
<dbReference type="PANTHER" id="PTHR10815">
    <property type="entry name" value="METHYLATED-DNA--PROTEIN-CYSTEINE METHYLTRANSFERASE"/>
    <property type="match status" value="1"/>
</dbReference>
<dbReference type="CDD" id="cd06445">
    <property type="entry name" value="ATase"/>
    <property type="match status" value="1"/>
</dbReference>
<dbReference type="Pfam" id="PF01035">
    <property type="entry name" value="DNA_binding_1"/>
    <property type="match status" value="1"/>
</dbReference>
<dbReference type="InterPro" id="IPR036217">
    <property type="entry name" value="MethylDNA_cys_MeTrfase_DNAb"/>
</dbReference>
<evidence type="ECO:0000256" key="8">
    <source>
        <dbReference type="ARBA" id="ARBA00049348"/>
    </source>
</evidence>
<evidence type="ECO:0000256" key="6">
    <source>
        <dbReference type="ARBA" id="ARBA00022763"/>
    </source>
</evidence>
<comment type="miscellaneous">
    <text evidence="9">This enzyme catalyzes only one turnover and therefore is not strictly catalytic. According to one definition, an enzyme is a biocatalyst that acts repeatedly and over many reaction cycles.</text>
</comment>
<dbReference type="InterPro" id="IPR014048">
    <property type="entry name" value="MethylDNA_cys_MeTrfase_DNA-bd"/>
</dbReference>
<keyword evidence="13" id="KW-1185">Reference proteome</keyword>
<keyword evidence="3 9" id="KW-0963">Cytoplasm</keyword>
<dbReference type="GO" id="GO:0032259">
    <property type="term" value="P:methylation"/>
    <property type="evidence" value="ECO:0007669"/>
    <property type="project" value="UniProtKB-KW"/>
</dbReference>
<organism evidence="12 13">
    <name type="scientific">Gaoshiqia sediminis</name>
    <dbReference type="NCBI Taxonomy" id="2986998"/>
    <lineage>
        <taxon>Bacteria</taxon>
        <taxon>Pseudomonadati</taxon>
        <taxon>Bacteroidota</taxon>
        <taxon>Bacteroidia</taxon>
        <taxon>Marinilabiliales</taxon>
        <taxon>Prolixibacteraceae</taxon>
        <taxon>Gaoshiqia</taxon>
    </lineage>
</organism>
<evidence type="ECO:0000256" key="9">
    <source>
        <dbReference type="HAMAP-Rule" id="MF_00772"/>
    </source>
</evidence>
<dbReference type="HAMAP" id="MF_00772">
    <property type="entry name" value="OGT"/>
    <property type="match status" value="1"/>
</dbReference>
<feature type="active site" description="Nucleophile; methyl group acceptor" evidence="9">
    <location>
        <position position="122"/>
    </location>
</feature>
<dbReference type="AlphaFoldDB" id="A0AA42CAH0"/>
<comment type="caution">
    <text evidence="12">The sequence shown here is derived from an EMBL/GenBank/DDBJ whole genome shotgun (WGS) entry which is preliminary data.</text>
</comment>
<keyword evidence="4 9" id="KW-0489">Methyltransferase</keyword>
<evidence type="ECO:0000313" key="12">
    <source>
        <dbReference type="EMBL" id="MCW0483752.1"/>
    </source>
</evidence>
<dbReference type="InterPro" id="IPR001497">
    <property type="entry name" value="MethylDNA_cys_MeTrfase_AS"/>
</dbReference>
<evidence type="ECO:0000256" key="7">
    <source>
        <dbReference type="ARBA" id="ARBA00023204"/>
    </source>
</evidence>
<dbReference type="FunFam" id="1.10.10.10:FF:000214">
    <property type="entry name" value="Methylated-DNA--protein-cysteine methyltransferase"/>
    <property type="match status" value="1"/>
</dbReference>
<dbReference type="NCBIfam" id="TIGR00589">
    <property type="entry name" value="ogt"/>
    <property type="match status" value="1"/>
</dbReference>
<evidence type="ECO:0000256" key="5">
    <source>
        <dbReference type="ARBA" id="ARBA00022679"/>
    </source>
</evidence>
<comment type="similarity">
    <text evidence="2 9">Belongs to the MGMT family.</text>
</comment>
<gene>
    <name evidence="12" type="ORF">N2K84_13495</name>
</gene>
<comment type="catalytic activity">
    <reaction evidence="1 9">
        <text>a 4-O-methyl-thymidine in DNA + L-cysteinyl-[protein] = a thymidine in DNA + S-methyl-L-cysteinyl-[protein]</text>
        <dbReference type="Rhea" id="RHEA:53428"/>
        <dbReference type="Rhea" id="RHEA-COMP:10131"/>
        <dbReference type="Rhea" id="RHEA-COMP:10132"/>
        <dbReference type="Rhea" id="RHEA-COMP:13555"/>
        <dbReference type="Rhea" id="RHEA-COMP:13556"/>
        <dbReference type="ChEBI" id="CHEBI:29950"/>
        <dbReference type="ChEBI" id="CHEBI:82612"/>
        <dbReference type="ChEBI" id="CHEBI:137386"/>
        <dbReference type="ChEBI" id="CHEBI:137387"/>
        <dbReference type="EC" id="2.1.1.63"/>
    </reaction>
</comment>
<comment type="subcellular location">
    <subcellularLocation>
        <location evidence="9">Cytoplasm</location>
    </subcellularLocation>
</comment>
<keyword evidence="6 9" id="KW-0227">DNA damage</keyword>
<dbReference type="EMBL" id="JAPAAF010000021">
    <property type="protein sequence ID" value="MCW0483752.1"/>
    <property type="molecule type" value="Genomic_DNA"/>
</dbReference>
<evidence type="ECO:0000259" key="10">
    <source>
        <dbReference type="Pfam" id="PF01035"/>
    </source>
</evidence>
<dbReference type="InterPro" id="IPR036631">
    <property type="entry name" value="MGMT_N_sf"/>
</dbReference>